<name>U7Q005_SPOS1</name>
<reference evidence="11" key="1">
    <citation type="journal article" date="2014" name="Genome Announc.">
        <title>Genome sequence of the pathogenic fungus Sporothrix schenckii (ATCC 58251).</title>
        <authorList>
            <person name="Cuomo C.A."/>
            <person name="Rodriguez-Del Valle N."/>
            <person name="Perez-Sanchez L."/>
            <person name="Abouelleil A."/>
            <person name="Goldberg J."/>
            <person name="Young S."/>
            <person name="Zeng Q."/>
            <person name="Birren B.W."/>
        </authorList>
    </citation>
    <scope>NUCLEOTIDE SEQUENCE [LARGE SCALE GENOMIC DNA]</scope>
    <source>
        <strain evidence="11">ATCC 58251 / de Perez 2211183</strain>
    </source>
</reference>
<protein>
    <recommendedName>
        <fullName evidence="3">ubiquitinyl hydrolase 1</fullName>
        <ecNumber evidence="3">3.4.19.12</ecNumber>
    </recommendedName>
</protein>
<dbReference type="GO" id="GO:0004843">
    <property type="term" value="F:cysteine-type deubiquitinase activity"/>
    <property type="evidence" value="ECO:0007669"/>
    <property type="project" value="UniProtKB-EC"/>
</dbReference>
<comment type="catalytic activity">
    <reaction evidence="1">
        <text>Thiol-dependent hydrolysis of ester, thioester, amide, peptide and isopeptide bonds formed by the C-terminal Gly of ubiquitin (a 76-residue protein attached to proteins as an intracellular targeting signal).</text>
        <dbReference type="EC" id="3.4.19.12"/>
    </reaction>
</comment>
<dbReference type="InterPro" id="IPR038765">
    <property type="entry name" value="Papain-like_cys_pep_sf"/>
</dbReference>
<dbReference type="PROSITE" id="PS50235">
    <property type="entry name" value="USP_3"/>
    <property type="match status" value="1"/>
</dbReference>
<gene>
    <name evidence="10" type="ORF">HMPREF1624_03865</name>
</gene>
<evidence type="ECO:0000256" key="1">
    <source>
        <dbReference type="ARBA" id="ARBA00000707"/>
    </source>
</evidence>
<dbReference type="GO" id="GO:0005634">
    <property type="term" value="C:nucleus"/>
    <property type="evidence" value="ECO:0007669"/>
    <property type="project" value="TreeGrafter"/>
</dbReference>
<dbReference type="HOGENOM" id="CLU_268338_0_0_1"/>
<sequence length="1224" mass="129467">MPNSTLKSIQQQQLAINLNRLVNLSSSLPPSLPFSPSYSQLPSLFPSLPFNLPFNLVGNNLATGAPASGPSHAVATGAQPAPSSAAGATANTAATPITAPAINKNIAHLHRPKNSSPLAQQVVTNNASYVAAAAAAAAARARAGAGAGAGATPTQTATPGSASASAPGQTPSATSGHAPASGSAQAAANTHNPAPAPAVAPAAAPAAVAAPASASAHVQHLDDAANERRRREIQSRRLFLAEMRKDKQWNEFERSAIQDMDDLWDETLKVARSKRAGLEDGEIDELLQMRQAYGQQREANIHAAKWQAHRYFLAEGIDQPEYQQGHEPQGVDPNAASRGDNYHTIELPSAGPAFEPPRKPRPEFLAELRQDMLTPMRRPTMAPRGLRNPSNLCYRNAVVTALLNTPRFLSFLYVHGRNIRTYMQCPDVNHHLLTRLYHLAVAYWERDGVHPMSDAMGADNGPDLNPGPSARSRLYPPTAGDKRRRDGSAASGSDSYEKMLTLFWRACKYDLTGTPWASTLNVADGERRRPDGTGPPGQHDDNFATLSWHDLCQQQADQFAANFLNMPSVGAVDLTSQQQDAAEFLGWLVEMAATQLYSAPRRYSASRASEYYDCMFRTYITDRFLCTMCKRPVRLRGERIERAPSIVLPVAEAGRSTAAAAAAAPGNGGGPRRLEGRDGLMKLLHKFFNEDVEGQTCNRCGQTPRTLRRMRRMQTAPEVLNIHLARTGYDRTQQRTFKTSDIVDAPEFLDVSRYLETHIFAPGTRILYRLAAVVSHAGDSAQSGHYVSYVRDDRLAALTSTVSRPAGAPVYDADEVERLVRESAERKKNIANASHQLSETIRVENQGRRGVLLTPAEAARRREQNSMRYMAIESTDSGWARINDDRLVPGVPFTRIVNTSRDPAYHPNNGSGDWFDPVLLVYEKWVETFVVDKPTGERTYQLPLNVPGQYALFMGRTRGNAPDPHPRPVNREVDERLWRQNANKDVRIPDHGPPRRVARLPRGIFSDEDGDDILYVDRDADASGNDGRGDSASRPITINDGDSHGNGRAAAAPSASGAGQTGTGDSSSSAAAAATGGGSTSSATPTGGGGNGVASVAAPVPGNASGSTAAALTAPAGATGATGAPSTAPVAPGALSTAPVAPAAGNGGGSGGGDGGGGNGGGGNGGGGNGGGGNGGGDGGGGGNVPLAGGSVRVFSSSGRKAARGPPPAKRRRLGDMFWGFFGQ</sequence>
<feature type="region of interest" description="Disordered" evidence="8">
    <location>
        <begin position="146"/>
        <end position="200"/>
    </location>
</feature>
<evidence type="ECO:0000256" key="5">
    <source>
        <dbReference type="ARBA" id="ARBA00022786"/>
    </source>
</evidence>
<dbReference type="SUPFAM" id="SSF54001">
    <property type="entry name" value="Cysteine proteinases"/>
    <property type="match status" value="1"/>
</dbReference>
<feature type="compositionally biased region" description="Basic and acidic residues" evidence="8">
    <location>
        <begin position="980"/>
        <end position="993"/>
    </location>
</feature>
<dbReference type="Proteomes" id="UP000018087">
    <property type="component" value="Unassembled WGS sequence"/>
</dbReference>
<keyword evidence="5" id="KW-0833">Ubl conjugation pathway</keyword>
<evidence type="ECO:0000313" key="11">
    <source>
        <dbReference type="Proteomes" id="UP000018087"/>
    </source>
</evidence>
<evidence type="ECO:0000256" key="3">
    <source>
        <dbReference type="ARBA" id="ARBA00012759"/>
    </source>
</evidence>
<dbReference type="GO" id="GO:0006508">
    <property type="term" value="P:proteolysis"/>
    <property type="evidence" value="ECO:0007669"/>
    <property type="project" value="UniProtKB-KW"/>
</dbReference>
<comment type="similarity">
    <text evidence="2">Belongs to the peptidase C19 family.</text>
</comment>
<dbReference type="Gene3D" id="3.90.70.10">
    <property type="entry name" value="Cysteine proteinases"/>
    <property type="match status" value="1"/>
</dbReference>
<evidence type="ECO:0000256" key="2">
    <source>
        <dbReference type="ARBA" id="ARBA00009085"/>
    </source>
</evidence>
<proteinExistence type="inferred from homology"/>
<evidence type="ECO:0000256" key="7">
    <source>
        <dbReference type="ARBA" id="ARBA00022807"/>
    </source>
</evidence>
<dbReference type="PANTHER" id="PTHR24006">
    <property type="entry name" value="UBIQUITIN CARBOXYL-TERMINAL HYDROLASE"/>
    <property type="match status" value="1"/>
</dbReference>
<dbReference type="OrthoDB" id="289038at2759"/>
<feature type="compositionally biased region" description="Low complexity" evidence="8">
    <location>
        <begin position="75"/>
        <end position="90"/>
    </location>
</feature>
<dbReference type="InterPro" id="IPR001394">
    <property type="entry name" value="Peptidase_C19_UCH"/>
</dbReference>
<evidence type="ECO:0000256" key="4">
    <source>
        <dbReference type="ARBA" id="ARBA00022670"/>
    </source>
</evidence>
<feature type="compositionally biased region" description="Basic and acidic residues" evidence="8">
    <location>
        <begin position="1018"/>
        <end position="1031"/>
    </location>
</feature>
<evidence type="ECO:0000259" key="9">
    <source>
        <dbReference type="PROSITE" id="PS50235"/>
    </source>
</evidence>
<feature type="compositionally biased region" description="Gly residues" evidence="8">
    <location>
        <begin position="1145"/>
        <end position="1184"/>
    </location>
</feature>
<dbReference type="EC" id="3.4.19.12" evidence="3"/>
<dbReference type="AlphaFoldDB" id="U7Q005"/>
<dbReference type="EMBL" id="KI440844">
    <property type="protein sequence ID" value="ERT00492.1"/>
    <property type="molecule type" value="Genomic_DNA"/>
</dbReference>
<dbReference type="Pfam" id="PF00443">
    <property type="entry name" value="UCH"/>
    <property type="match status" value="1"/>
</dbReference>
<keyword evidence="4" id="KW-0645">Protease</keyword>
<keyword evidence="11" id="KW-1185">Reference proteome</keyword>
<feature type="region of interest" description="Disordered" evidence="8">
    <location>
        <begin position="322"/>
        <end position="360"/>
    </location>
</feature>
<dbReference type="PANTHER" id="PTHR24006:SF888">
    <property type="entry name" value="UBIQUITIN CARBOXYL-TERMINAL HYDROLASE 30"/>
    <property type="match status" value="1"/>
</dbReference>
<organism evidence="10 11">
    <name type="scientific">Sporothrix schenckii (strain ATCC 58251 / de Perez 2211183)</name>
    <name type="common">Rose-picker's disease fungus</name>
    <dbReference type="NCBI Taxonomy" id="1391915"/>
    <lineage>
        <taxon>Eukaryota</taxon>
        <taxon>Fungi</taxon>
        <taxon>Dikarya</taxon>
        <taxon>Ascomycota</taxon>
        <taxon>Pezizomycotina</taxon>
        <taxon>Sordariomycetes</taxon>
        <taxon>Sordariomycetidae</taxon>
        <taxon>Ophiostomatales</taxon>
        <taxon>Ophiostomataceae</taxon>
        <taxon>Sporothrix</taxon>
    </lineage>
</organism>
<dbReference type="GO" id="GO:0005829">
    <property type="term" value="C:cytosol"/>
    <property type="evidence" value="ECO:0007669"/>
    <property type="project" value="TreeGrafter"/>
</dbReference>
<feature type="region of interest" description="Disordered" evidence="8">
    <location>
        <begin position="1018"/>
        <end position="1090"/>
    </location>
</feature>
<dbReference type="InterPro" id="IPR028889">
    <property type="entry name" value="USP"/>
</dbReference>
<dbReference type="PROSITE" id="PS00973">
    <property type="entry name" value="USP_2"/>
    <property type="match status" value="1"/>
</dbReference>
<evidence type="ECO:0000256" key="6">
    <source>
        <dbReference type="ARBA" id="ARBA00022801"/>
    </source>
</evidence>
<feature type="compositionally biased region" description="Low complexity" evidence="8">
    <location>
        <begin position="1189"/>
        <end position="1200"/>
    </location>
</feature>
<evidence type="ECO:0000256" key="8">
    <source>
        <dbReference type="SAM" id="MobiDB-lite"/>
    </source>
</evidence>
<keyword evidence="7" id="KW-0788">Thiol protease</keyword>
<feature type="region of interest" description="Disordered" evidence="8">
    <location>
        <begin position="980"/>
        <end position="1003"/>
    </location>
</feature>
<feature type="domain" description="USP" evidence="9">
    <location>
        <begin position="384"/>
        <end position="909"/>
    </location>
</feature>
<evidence type="ECO:0000313" key="10">
    <source>
        <dbReference type="EMBL" id="ERT00492.1"/>
    </source>
</evidence>
<dbReference type="InterPro" id="IPR050164">
    <property type="entry name" value="Peptidase_C19"/>
</dbReference>
<feature type="compositionally biased region" description="Low complexity" evidence="8">
    <location>
        <begin position="1046"/>
        <end position="1085"/>
    </location>
</feature>
<dbReference type="GO" id="GO:0016579">
    <property type="term" value="P:protein deubiquitination"/>
    <property type="evidence" value="ECO:0007669"/>
    <property type="project" value="InterPro"/>
</dbReference>
<dbReference type="CDD" id="cd02257">
    <property type="entry name" value="Peptidase_C19"/>
    <property type="match status" value="1"/>
</dbReference>
<keyword evidence="6" id="KW-0378">Hydrolase</keyword>
<accession>U7Q005</accession>
<feature type="region of interest" description="Disordered" evidence="8">
    <location>
        <begin position="1141"/>
        <end position="1224"/>
    </location>
</feature>
<feature type="region of interest" description="Disordered" evidence="8">
    <location>
        <begin position="454"/>
        <end position="493"/>
    </location>
</feature>
<dbReference type="STRING" id="1391915.U7Q005"/>
<dbReference type="InterPro" id="IPR018200">
    <property type="entry name" value="USP_CS"/>
</dbReference>
<feature type="region of interest" description="Disordered" evidence="8">
    <location>
        <begin position="66"/>
        <end position="90"/>
    </location>
</feature>
<dbReference type="eggNOG" id="KOG1864">
    <property type="taxonomic scope" value="Eukaryota"/>
</dbReference>